<dbReference type="eggNOG" id="KOG3933">
    <property type="taxonomic scope" value="Eukaryota"/>
</dbReference>
<dbReference type="AlphaFoldDB" id="A0A022S156"/>
<evidence type="ECO:0000256" key="1">
    <source>
        <dbReference type="SAM" id="MobiDB-lite"/>
    </source>
</evidence>
<proteinExistence type="predicted"/>
<dbReference type="InterPro" id="IPR019349">
    <property type="entry name" value="Ribosomal_mS35_mit"/>
</dbReference>
<dbReference type="Pfam" id="PF10213">
    <property type="entry name" value="MRP-S28"/>
    <property type="match status" value="1"/>
</dbReference>
<dbReference type="EMBL" id="KI630171">
    <property type="protein sequence ID" value="EYU46069.1"/>
    <property type="molecule type" value="Genomic_DNA"/>
</dbReference>
<keyword evidence="4" id="KW-1185">Reference proteome</keyword>
<evidence type="ECO:0000259" key="2">
    <source>
        <dbReference type="Pfam" id="PF10213"/>
    </source>
</evidence>
<feature type="domain" description="Small ribosomal subunit protein mS35 mitochondrial conserved" evidence="2">
    <location>
        <begin position="416"/>
        <end position="491"/>
    </location>
</feature>
<protein>
    <recommendedName>
        <fullName evidence="2">Small ribosomal subunit protein mS35 mitochondrial conserved domain-containing protein</fullName>
    </recommendedName>
</protein>
<dbReference type="FunFam" id="3.30.160.20:FF:000055">
    <property type="entry name" value="Ribosomal protein S24/S35"/>
    <property type="match status" value="1"/>
</dbReference>
<feature type="region of interest" description="Disordered" evidence="1">
    <location>
        <begin position="374"/>
        <end position="395"/>
    </location>
</feature>
<name>A0A022S156_ERYGU</name>
<sequence length="522" mass="60836">MRSLPKHVEIEFVEKIFSRIKRVAFEKDKNKVVVVSFFLKEVFNRAEIAPRERSSTPTVTKLLKRWRNMRKIKNCVAKNQAEPIKTLTIFFIMRRALLRNFSLYTRNLHFSSNLESATVISNGCVNNHPANYLFGNGPLLKSFPSTQQRFFSSENEIPNPDPKPESETSVALPEEKKADTLEVEDVTNKELKLQIEDYLNNFNEEALPKIFESILKRKLSEKHADTDDELKEELEMKPLDNVKDEDFESDFEDAHETDEEVDDLYNARDITMKKMRANDPYFNMDDTKWDEMIKEATEHGCLHDTRECEAILEDMLNWDKLLPDEIKKKVEKKFNEIGERVEKGELEVEEGYELFKEFEDQMVLECAKLMEAEGPPQFDNDVEPDNKKDVDDPPGEGPVLRWLTRVVFAPGGDAWHPKNRKVKLAVTVKELGLSKHQFIRLRELAGKRYNAGKDELTITSERFEHREENRKDCLRTLFALIEEAGKARKMVDEARTSEVKDRLKANPMFMQRLQAKKQAAIQ</sequence>
<evidence type="ECO:0000313" key="3">
    <source>
        <dbReference type="EMBL" id="EYU46069.1"/>
    </source>
</evidence>
<evidence type="ECO:0000313" key="4">
    <source>
        <dbReference type="Proteomes" id="UP000030748"/>
    </source>
</evidence>
<dbReference type="GO" id="GO:0003735">
    <property type="term" value="F:structural constituent of ribosome"/>
    <property type="evidence" value="ECO:0000318"/>
    <property type="project" value="GO_Central"/>
</dbReference>
<dbReference type="PANTHER" id="PTHR13490">
    <property type="entry name" value="MITOCHONDRIAL 28S RIBOSOMAL PROTEIN S28"/>
    <property type="match status" value="1"/>
</dbReference>
<dbReference type="GO" id="GO:0005763">
    <property type="term" value="C:mitochondrial small ribosomal subunit"/>
    <property type="evidence" value="ECO:0000318"/>
    <property type="project" value="GO_Central"/>
</dbReference>
<dbReference type="Proteomes" id="UP000030748">
    <property type="component" value="Unassembled WGS sequence"/>
</dbReference>
<dbReference type="PANTHER" id="PTHR13490:SF0">
    <property type="entry name" value="SMALL RIBOSOMAL SUBUNIT PROTEIN MS35"/>
    <property type="match status" value="1"/>
</dbReference>
<gene>
    <name evidence="3" type="ORF">MIMGU_mgv1a004527mg</name>
</gene>
<dbReference type="STRING" id="4155.A0A022S156"/>
<dbReference type="Gene3D" id="3.30.160.20">
    <property type="match status" value="1"/>
</dbReference>
<reference evidence="3 4" key="1">
    <citation type="journal article" date="2013" name="Proc. Natl. Acad. Sci. U.S.A.">
        <title>Fine-scale variation in meiotic recombination in Mimulus inferred from population shotgun sequencing.</title>
        <authorList>
            <person name="Hellsten U."/>
            <person name="Wright K.M."/>
            <person name="Jenkins J."/>
            <person name="Shu S."/>
            <person name="Yuan Y."/>
            <person name="Wessler S.R."/>
            <person name="Schmutz J."/>
            <person name="Willis J.H."/>
            <person name="Rokhsar D.S."/>
        </authorList>
    </citation>
    <scope>NUCLEOTIDE SEQUENCE [LARGE SCALE GENOMIC DNA]</scope>
    <source>
        <strain evidence="4">cv. DUN x IM62</strain>
    </source>
</reference>
<accession>A0A022S156</accession>
<organism evidence="3 4">
    <name type="scientific">Erythranthe guttata</name>
    <name type="common">Yellow monkey flower</name>
    <name type="synonym">Mimulus guttatus</name>
    <dbReference type="NCBI Taxonomy" id="4155"/>
    <lineage>
        <taxon>Eukaryota</taxon>
        <taxon>Viridiplantae</taxon>
        <taxon>Streptophyta</taxon>
        <taxon>Embryophyta</taxon>
        <taxon>Tracheophyta</taxon>
        <taxon>Spermatophyta</taxon>
        <taxon>Magnoliopsida</taxon>
        <taxon>eudicotyledons</taxon>
        <taxon>Gunneridae</taxon>
        <taxon>Pentapetalae</taxon>
        <taxon>asterids</taxon>
        <taxon>lamiids</taxon>
        <taxon>Lamiales</taxon>
        <taxon>Phrymaceae</taxon>
        <taxon>Erythranthe</taxon>
    </lineage>
</organism>
<dbReference type="InterPro" id="IPR039848">
    <property type="entry name" value="Ribosomal_mS35_mt"/>
</dbReference>
<feature type="region of interest" description="Disordered" evidence="1">
    <location>
        <begin position="152"/>
        <end position="178"/>
    </location>
</feature>
<dbReference type="GO" id="GO:0032543">
    <property type="term" value="P:mitochondrial translation"/>
    <property type="evidence" value="ECO:0007669"/>
    <property type="project" value="InterPro"/>
</dbReference>